<dbReference type="InterPro" id="IPR043743">
    <property type="entry name" value="DUF5688"/>
</dbReference>
<proteinExistence type="predicted"/>
<dbReference type="GeneID" id="69468436"/>
<dbReference type="RefSeq" id="WP_006565569.1">
    <property type="nucleotide sequence ID" value="NZ_BAABRZ010000005.1"/>
</dbReference>
<protein>
    <submittedName>
        <fullName evidence="1">Uncharacterized protein</fullName>
    </submittedName>
</protein>
<accession>A0A6N2R8S0</accession>
<dbReference type="AlphaFoldDB" id="A0A6N2R8S0"/>
<gene>
    <name evidence="1" type="ORF">ACLFYP115_00336</name>
</gene>
<evidence type="ECO:0000313" key="1">
    <source>
        <dbReference type="EMBL" id="VYS77186.1"/>
    </source>
</evidence>
<name>A0A6N2R8S0_9FIRM</name>
<dbReference type="Pfam" id="PF18941">
    <property type="entry name" value="DUF5688"/>
    <property type="match status" value="1"/>
</dbReference>
<dbReference type="EMBL" id="CACRSQ010000002">
    <property type="protein sequence ID" value="VYS77186.1"/>
    <property type="molecule type" value="Genomic_DNA"/>
</dbReference>
<organism evidence="1">
    <name type="scientific">Anaerostipes caccae</name>
    <dbReference type="NCBI Taxonomy" id="105841"/>
    <lineage>
        <taxon>Bacteria</taxon>
        <taxon>Bacillati</taxon>
        <taxon>Bacillota</taxon>
        <taxon>Clostridia</taxon>
        <taxon>Lachnospirales</taxon>
        <taxon>Lachnospiraceae</taxon>
        <taxon>Anaerostipes</taxon>
    </lineage>
</organism>
<reference evidence="1" key="1">
    <citation type="submission" date="2019-11" db="EMBL/GenBank/DDBJ databases">
        <authorList>
            <person name="Feng L."/>
        </authorList>
    </citation>
    <scope>NUCLEOTIDE SEQUENCE</scope>
    <source>
        <strain evidence="1">AcaccaeLFYP115</strain>
    </source>
</reference>
<sequence>MLTRPEFLTYVEEHILEYVKDPEEKQASIRQVTKNNNISLNGLCIGKGEEVCQPIIYLDSYYEDYREGADLGEILCRIGAVYEDSRADSPIDASLYRDYSHMRDLLFFRLVNYEKNKEQLKDCPCERIEDLAVTYRWFAHHDKNGMASALIRNQDLDLWGITKDQLMKDAKANTKRVFPPLLRPMEELFPQMDAAGELFVLTNEEGLNGAGTVLYEGILDSFSDQIKGGFYILPSSIHEVLLVPEKEGSDPAALSELVKEVNRTVVDDGEILSDRIYYYEKGQNVFMSKV</sequence>